<name>A0ABD5TXR8_9EURY</name>
<comment type="caution">
    <text evidence="3">The sequence shown here is derived from an EMBL/GenBank/DDBJ whole genome shotgun (WGS) entry which is preliminary data.</text>
</comment>
<evidence type="ECO:0000259" key="2">
    <source>
        <dbReference type="Pfam" id="PF26033"/>
    </source>
</evidence>
<evidence type="ECO:0000313" key="4">
    <source>
        <dbReference type="Proteomes" id="UP001596408"/>
    </source>
</evidence>
<gene>
    <name evidence="3" type="ORF">ACFQEV_10185</name>
</gene>
<reference evidence="3 4" key="1">
    <citation type="journal article" date="2019" name="Int. J. Syst. Evol. Microbiol.">
        <title>The Global Catalogue of Microorganisms (GCM) 10K type strain sequencing project: providing services to taxonomists for standard genome sequencing and annotation.</title>
        <authorList>
            <consortium name="The Broad Institute Genomics Platform"/>
            <consortium name="The Broad Institute Genome Sequencing Center for Infectious Disease"/>
            <person name="Wu L."/>
            <person name="Ma J."/>
        </authorList>
    </citation>
    <scope>NUCLEOTIDE SEQUENCE [LARGE SCALE GENOMIC DNA]</scope>
    <source>
        <strain evidence="3 4">YIM 94188</strain>
    </source>
</reference>
<dbReference type="EMBL" id="JBHSXH010000015">
    <property type="protein sequence ID" value="MFC6825350.1"/>
    <property type="molecule type" value="Genomic_DNA"/>
</dbReference>
<organism evidence="3 4">
    <name type="scientific">Halopelagius fulvigenes</name>
    <dbReference type="NCBI Taxonomy" id="1198324"/>
    <lineage>
        <taxon>Archaea</taxon>
        <taxon>Methanobacteriati</taxon>
        <taxon>Methanobacteriota</taxon>
        <taxon>Stenosarchaea group</taxon>
        <taxon>Halobacteria</taxon>
        <taxon>Halobacteriales</taxon>
        <taxon>Haloferacaceae</taxon>
    </lineage>
</organism>
<dbReference type="AlphaFoldDB" id="A0ABD5TXR8"/>
<feature type="compositionally biased region" description="Basic and acidic residues" evidence="1">
    <location>
        <begin position="1"/>
        <end position="10"/>
    </location>
</feature>
<accession>A0ABD5TXR8</accession>
<protein>
    <recommendedName>
        <fullName evidence="2">DUF8009 domain-containing protein</fullName>
    </recommendedName>
</protein>
<keyword evidence="4" id="KW-1185">Reference proteome</keyword>
<proteinExistence type="predicted"/>
<sequence>MGADGERSRSGGDGAAESDASGDSPGDVSGDASESADAGGSADPRVVRSLAVTTDDVVTALEANERRGTDAVLRVTPPFAGRMRARLHVEGGEGEYDGEVTPLHVGPEAFLAEDLPYPTVDRTGDELRASEEAYTRERHRARHAEAVERWRASVRDSLADAVTISLDGEPHTVEVRYLG</sequence>
<feature type="domain" description="DUF8009" evidence="2">
    <location>
        <begin position="41"/>
        <end position="179"/>
    </location>
</feature>
<dbReference type="RefSeq" id="WP_379695493.1">
    <property type="nucleotide sequence ID" value="NZ_JBHSXH010000015.1"/>
</dbReference>
<feature type="compositionally biased region" description="Low complexity" evidence="1">
    <location>
        <begin position="15"/>
        <end position="43"/>
    </location>
</feature>
<dbReference type="Pfam" id="PF26033">
    <property type="entry name" value="DUF8009"/>
    <property type="match status" value="1"/>
</dbReference>
<dbReference type="InterPro" id="IPR058322">
    <property type="entry name" value="DUF8009"/>
</dbReference>
<evidence type="ECO:0000313" key="3">
    <source>
        <dbReference type="EMBL" id="MFC6825350.1"/>
    </source>
</evidence>
<dbReference type="Proteomes" id="UP001596408">
    <property type="component" value="Unassembled WGS sequence"/>
</dbReference>
<evidence type="ECO:0000256" key="1">
    <source>
        <dbReference type="SAM" id="MobiDB-lite"/>
    </source>
</evidence>
<feature type="region of interest" description="Disordered" evidence="1">
    <location>
        <begin position="1"/>
        <end position="47"/>
    </location>
</feature>